<proteinExistence type="predicted"/>
<organism evidence="1">
    <name type="scientific">Salmonella enterica subsp. enterica serovar Aqua</name>
    <dbReference type="NCBI Taxonomy" id="1302615"/>
    <lineage>
        <taxon>Bacteria</taxon>
        <taxon>Pseudomonadati</taxon>
        <taxon>Pseudomonadota</taxon>
        <taxon>Gammaproteobacteria</taxon>
        <taxon>Enterobacterales</taxon>
        <taxon>Enterobacteriaceae</taxon>
        <taxon>Salmonella</taxon>
    </lineage>
</organism>
<sequence length="296" mass="33685">MGRSNSIAEQQKSNEAFQKYVTEMQSDMTKRLSDVKSSINEMIEEHYKKYPDKNELMVGEYTHLATLSEWSLDAVNKIIDSCKKSLFGETPPPEGSEIDKSLSSSAIQALKARELYIFNEAFTIINGILASFKNTTSTSVELKTDAKPVAPGIMLFISVMENSFSRSDFFNNELIVQNAYYFKVCYSLKEGESVSKISDLQAYEDQKQSYRNQLIKIDDVISSLEVTNKDYLVTFQKYSNIAEILNKQLKLISDKIHELASGEYKKISSRINSSDSDVVNIVTRIKEKRDQAFKKL</sequence>
<accession>A0A5X6ES38</accession>
<reference evidence="1" key="1">
    <citation type="submission" date="2018-12" db="EMBL/GenBank/DDBJ databases">
        <authorList>
            <person name="Ashton P.M."/>
            <person name="Dallman T."/>
            <person name="Nair S."/>
            <person name="De Pinna E."/>
            <person name="Peters T."/>
            <person name="Grant K."/>
        </authorList>
    </citation>
    <scope>NUCLEOTIDE SEQUENCE</scope>
    <source>
        <strain evidence="1">650060</strain>
    </source>
</reference>
<dbReference type="EMBL" id="AAHUDZ010000071">
    <property type="protein sequence ID" value="ECA3795235.1"/>
    <property type="molecule type" value="Genomic_DNA"/>
</dbReference>
<protein>
    <submittedName>
        <fullName evidence="1">Uncharacterized protein</fullName>
    </submittedName>
</protein>
<comment type="caution">
    <text evidence="1">The sequence shown here is derived from an EMBL/GenBank/DDBJ whole genome shotgun (WGS) entry which is preliminary data.</text>
</comment>
<gene>
    <name evidence="1" type="ORF">EKG95_26200</name>
</gene>
<name>A0A5X6ES38_SALET</name>
<dbReference type="AlphaFoldDB" id="A0A5X6ES38"/>
<evidence type="ECO:0000313" key="1">
    <source>
        <dbReference type="EMBL" id="ECA3795235.1"/>
    </source>
</evidence>